<evidence type="ECO:0000256" key="6">
    <source>
        <dbReference type="ARBA" id="ARBA00022692"/>
    </source>
</evidence>
<keyword evidence="5" id="KW-0997">Cell inner membrane</keyword>
<evidence type="ECO:0000256" key="1">
    <source>
        <dbReference type="ARBA" id="ARBA00004383"/>
    </source>
</evidence>
<proteinExistence type="inferred from homology"/>
<evidence type="ECO:0000256" key="10">
    <source>
        <dbReference type="SAM" id="MobiDB-lite"/>
    </source>
</evidence>
<feature type="compositionally biased region" description="Low complexity" evidence="10">
    <location>
        <begin position="150"/>
        <end position="159"/>
    </location>
</feature>
<dbReference type="InterPro" id="IPR037682">
    <property type="entry name" value="TonB_C"/>
</dbReference>
<evidence type="ECO:0000256" key="7">
    <source>
        <dbReference type="ARBA" id="ARBA00022927"/>
    </source>
</evidence>
<dbReference type="NCBIfam" id="TIGR01352">
    <property type="entry name" value="tonB_Cterm"/>
    <property type="match status" value="1"/>
</dbReference>
<keyword evidence="9" id="KW-0472">Membrane</keyword>
<comment type="similarity">
    <text evidence="2">Belongs to the TonB family.</text>
</comment>
<keyword evidence="6" id="KW-0812">Transmembrane</keyword>
<reference evidence="12" key="1">
    <citation type="submission" date="2021-12" db="EMBL/GenBank/DDBJ databases">
        <authorList>
            <person name="Rodrigo-Torres L."/>
            <person name="Arahal R. D."/>
            <person name="Lucena T."/>
        </authorList>
    </citation>
    <scope>NUCLEOTIDE SEQUENCE</scope>
    <source>
        <strain evidence="12">CECT 8226</strain>
    </source>
</reference>
<evidence type="ECO:0000259" key="11">
    <source>
        <dbReference type="PROSITE" id="PS52015"/>
    </source>
</evidence>
<comment type="caution">
    <text evidence="12">The sequence shown here is derived from an EMBL/GenBank/DDBJ whole genome shotgun (WGS) entry which is preliminary data.</text>
</comment>
<evidence type="ECO:0000256" key="8">
    <source>
        <dbReference type="ARBA" id="ARBA00022989"/>
    </source>
</evidence>
<dbReference type="RefSeq" id="WP_237486718.1">
    <property type="nucleotide sequence ID" value="NZ_CAKLCM010000003.1"/>
</dbReference>
<comment type="subcellular location">
    <subcellularLocation>
        <location evidence="1">Cell inner membrane</location>
        <topology evidence="1">Single-pass membrane protein</topology>
        <orientation evidence="1">Periplasmic side</orientation>
    </subcellularLocation>
</comment>
<dbReference type="SUPFAM" id="SSF74653">
    <property type="entry name" value="TolA/TonB C-terminal domain"/>
    <property type="match status" value="1"/>
</dbReference>
<dbReference type="Gene3D" id="3.30.1150.10">
    <property type="match status" value="1"/>
</dbReference>
<feature type="compositionally biased region" description="Basic residues" evidence="10">
    <location>
        <begin position="106"/>
        <end position="117"/>
    </location>
</feature>
<organism evidence="12 13">
    <name type="scientific">Vibrio hippocampi</name>
    <dbReference type="NCBI Taxonomy" id="654686"/>
    <lineage>
        <taxon>Bacteria</taxon>
        <taxon>Pseudomonadati</taxon>
        <taxon>Pseudomonadota</taxon>
        <taxon>Gammaproteobacteria</taxon>
        <taxon>Vibrionales</taxon>
        <taxon>Vibrionaceae</taxon>
        <taxon>Vibrio</taxon>
    </lineage>
</organism>
<dbReference type="InterPro" id="IPR051045">
    <property type="entry name" value="TonB-dependent_transducer"/>
</dbReference>
<evidence type="ECO:0000313" key="13">
    <source>
        <dbReference type="Proteomes" id="UP000838160"/>
    </source>
</evidence>
<keyword evidence="13" id="KW-1185">Reference proteome</keyword>
<dbReference type="PANTHER" id="PTHR33446:SF2">
    <property type="entry name" value="PROTEIN TONB"/>
    <property type="match status" value="1"/>
</dbReference>
<dbReference type="EMBL" id="CAKLCM010000003">
    <property type="protein sequence ID" value="CAH0530201.1"/>
    <property type="molecule type" value="Genomic_DNA"/>
</dbReference>
<dbReference type="Proteomes" id="UP000838160">
    <property type="component" value="Unassembled WGS sequence"/>
</dbReference>
<evidence type="ECO:0000256" key="2">
    <source>
        <dbReference type="ARBA" id="ARBA00006555"/>
    </source>
</evidence>
<evidence type="ECO:0000256" key="4">
    <source>
        <dbReference type="ARBA" id="ARBA00022475"/>
    </source>
</evidence>
<feature type="region of interest" description="Disordered" evidence="10">
    <location>
        <begin position="48"/>
        <end position="168"/>
    </location>
</feature>
<sequence length="261" mass="28558">MNVARYAVAGAISVGLHLAFMLANETKPVFAMPAGSTSTSVSLSFVAPTPKAQAQEPIKEPAPEPVKPETSQPQEVVETKKQIVEPTPTPPKPVEKTVKKPVEKKVPKKKTTKPKPKKPVEPKPVAQQKQKKPKPPETSPKPPEPKENTTEPTPEETPQIVNSGVSSKPIVVEKPSFLSKPVSPRYPRIARKRGIEGTATYEIWINAQGQQTQHILISSSGAEILDKSALDAIKQWKFSTHKIDGVAIAHRIRIPVRFNLD</sequence>
<evidence type="ECO:0000313" key="12">
    <source>
        <dbReference type="EMBL" id="CAH0530201.1"/>
    </source>
</evidence>
<dbReference type="Pfam" id="PF03544">
    <property type="entry name" value="TonB_C"/>
    <property type="match status" value="1"/>
</dbReference>
<evidence type="ECO:0000256" key="9">
    <source>
        <dbReference type="ARBA" id="ARBA00023136"/>
    </source>
</evidence>
<dbReference type="InterPro" id="IPR006260">
    <property type="entry name" value="TonB/TolA_C"/>
</dbReference>
<accession>A0ABM8ZNU5</accession>
<protein>
    <recommendedName>
        <fullName evidence="11">TonB C-terminal domain-containing protein</fullName>
    </recommendedName>
</protein>
<dbReference type="PRINTS" id="PR01217">
    <property type="entry name" value="PRICHEXTENSN"/>
</dbReference>
<gene>
    <name evidence="12" type="ORF">VHP8226_03896</name>
</gene>
<feature type="domain" description="TonB C-terminal" evidence="11">
    <location>
        <begin position="171"/>
        <end position="261"/>
    </location>
</feature>
<keyword evidence="7" id="KW-0653">Protein transport</keyword>
<evidence type="ECO:0000256" key="5">
    <source>
        <dbReference type="ARBA" id="ARBA00022519"/>
    </source>
</evidence>
<dbReference type="PROSITE" id="PS52015">
    <property type="entry name" value="TONB_CTD"/>
    <property type="match status" value="1"/>
</dbReference>
<keyword evidence="8" id="KW-1133">Transmembrane helix</keyword>
<dbReference type="PANTHER" id="PTHR33446">
    <property type="entry name" value="PROTEIN TONB-RELATED"/>
    <property type="match status" value="1"/>
</dbReference>
<keyword evidence="4" id="KW-1003">Cell membrane</keyword>
<evidence type="ECO:0000256" key="3">
    <source>
        <dbReference type="ARBA" id="ARBA00022448"/>
    </source>
</evidence>
<name>A0ABM8ZNU5_9VIBR</name>
<feature type="compositionally biased region" description="Basic and acidic residues" evidence="10">
    <location>
        <begin position="93"/>
        <end position="105"/>
    </location>
</feature>
<keyword evidence="3" id="KW-0813">Transport</keyword>